<dbReference type="InterPro" id="IPR000183">
    <property type="entry name" value="Orn/DAP/Arg_de-COase"/>
</dbReference>
<protein>
    <recommendedName>
        <fullName evidence="7">Orn/DAP/Arg decarboxylase 2 N-terminal domain-containing protein</fullName>
    </recommendedName>
</protein>
<dbReference type="GeneID" id="119729283"/>
<evidence type="ECO:0000256" key="3">
    <source>
        <dbReference type="ARBA" id="ARBA00022898"/>
    </source>
</evidence>
<evidence type="ECO:0000259" key="7">
    <source>
        <dbReference type="Pfam" id="PF02784"/>
    </source>
</evidence>
<dbReference type="PANTHER" id="PTHR11482">
    <property type="entry name" value="ARGININE/DIAMINOPIMELATE/ORNITHINE DECARBOXYLASE"/>
    <property type="match status" value="1"/>
</dbReference>
<evidence type="ECO:0000256" key="4">
    <source>
        <dbReference type="ARBA" id="ARBA00023239"/>
    </source>
</evidence>
<evidence type="ECO:0000256" key="5">
    <source>
        <dbReference type="ARBA" id="ARBA00037173"/>
    </source>
</evidence>
<dbReference type="Proteomes" id="UP000887568">
    <property type="component" value="Unplaced"/>
</dbReference>
<dbReference type="FunFam" id="3.20.20.10:FF:000005">
    <property type="entry name" value="Ornithine decarboxylase"/>
    <property type="match status" value="1"/>
</dbReference>
<organism evidence="8 9">
    <name type="scientific">Patiria miniata</name>
    <name type="common">Bat star</name>
    <name type="synonym">Asterina miniata</name>
    <dbReference type="NCBI Taxonomy" id="46514"/>
    <lineage>
        <taxon>Eukaryota</taxon>
        <taxon>Metazoa</taxon>
        <taxon>Echinodermata</taxon>
        <taxon>Eleutherozoa</taxon>
        <taxon>Asterozoa</taxon>
        <taxon>Asteroidea</taxon>
        <taxon>Valvatacea</taxon>
        <taxon>Valvatida</taxon>
        <taxon>Asterinidae</taxon>
        <taxon>Patiria</taxon>
    </lineage>
</organism>
<dbReference type="RefSeq" id="XP_038057823.1">
    <property type="nucleotide sequence ID" value="XM_038201895.1"/>
</dbReference>
<feature type="domain" description="Orn/DAP/Arg decarboxylase 2 N-terminal" evidence="7">
    <location>
        <begin position="47"/>
        <end position="281"/>
    </location>
</feature>
<dbReference type="PRINTS" id="PR01179">
    <property type="entry name" value="ODADCRBXLASE"/>
</dbReference>
<dbReference type="EnsemblMetazoa" id="XM_038201894.1">
    <property type="protein sequence ID" value="XP_038057822.1"/>
    <property type="gene ID" value="LOC119729283"/>
</dbReference>
<dbReference type="InterPro" id="IPR002433">
    <property type="entry name" value="Orn_de-COase"/>
</dbReference>
<dbReference type="SUPFAM" id="SSF51419">
    <property type="entry name" value="PLP-binding barrel"/>
    <property type="match status" value="1"/>
</dbReference>
<evidence type="ECO:0000313" key="9">
    <source>
        <dbReference type="Proteomes" id="UP000887568"/>
    </source>
</evidence>
<dbReference type="InterPro" id="IPR029066">
    <property type="entry name" value="PLP-binding_barrel"/>
</dbReference>
<dbReference type="PRINTS" id="PR01182">
    <property type="entry name" value="ORNDCRBXLASE"/>
</dbReference>
<reference evidence="8" key="1">
    <citation type="submission" date="2022-11" db="UniProtKB">
        <authorList>
            <consortium name="EnsemblMetazoa"/>
        </authorList>
    </citation>
    <scope>IDENTIFICATION</scope>
</reference>
<dbReference type="EnsemblMetazoa" id="XM_038201892.1">
    <property type="protein sequence ID" value="XP_038057820.1"/>
    <property type="gene ID" value="LOC119729283"/>
</dbReference>
<feature type="active site" description="Proton donor" evidence="6">
    <location>
        <position position="358"/>
    </location>
</feature>
<keyword evidence="4" id="KW-0456">Lyase</keyword>
<dbReference type="CDD" id="cd00622">
    <property type="entry name" value="PLPDE_III_ODC"/>
    <property type="match status" value="1"/>
</dbReference>
<dbReference type="Pfam" id="PF02784">
    <property type="entry name" value="Orn_Arg_deC_N"/>
    <property type="match status" value="1"/>
</dbReference>
<comment type="cofactor">
    <cofactor evidence="1 6">
        <name>pyridoxal 5'-phosphate</name>
        <dbReference type="ChEBI" id="CHEBI:597326"/>
    </cofactor>
</comment>
<keyword evidence="9" id="KW-1185">Reference proteome</keyword>
<keyword evidence="3 6" id="KW-0663">Pyridoxal phosphate</keyword>
<name>A0A914A1V2_PATMI</name>
<dbReference type="EnsemblMetazoa" id="XM_038201895.1">
    <property type="protein sequence ID" value="XP_038057823.1"/>
    <property type="gene ID" value="LOC119729283"/>
</dbReference>
<dbReference type="OMA" id="VMQYGVQ"/>
<sequence>MEQFESTNFKADIYTKQSISDIARWTIEEHLMVEQDYGDPFYICDLGDVIAKDRQWQELLPTVETFYAVKCNPDPAILKLMVGRHRSFDCASKREIEMVLDAGASPDRIIYANPYKQVSHLRYAKEKGVSLMTFDTMEELQKVKRVYPEAKLVLRMLFDDPSAVYKLGSKFGCPLDDIPGLMQLAKALAMEIIGVSFHIGSGASNPEVFSGAISCAKSLFDAGRALGHDMKLLDIGGGYPGRENFKPGFQQFADAISESLKRHFPSGCGVRVIAEPGTYYVESAVHLVANVIATRDGNNNGADQKSGKLTKYYYLNTGLYNSFSPLFTDPNFFAPPYPLRKLQKDEPLYPSCIWGPTCDATDCLFPDCKLPLLTAGDFVIFQNMGAYASSTSCDFNGFGTPKSYYVAPKESLPILREIFQDSTMSKGVVFDEQASV</sequence>
<comment type="function">
    <text evidence="5">Catalyzes the first and rate-limiting step of polyamine biosynthesis that converts ornithine into putrescine, which is the precursor for the polyamines, spermidine and spermine. Polyamines are essential for cell proliferation and are implicated in cellular processes, ranging from DNA replication to apoptosis.</text>
</comment>
<dbReference type="RefSeq" id="XP_038057820.1">
    <property type="nucleotide sequence ID" value="XM_038201892.1"/>
</dbReference>
<comment type="similarity">
    <text evidence="2">Belongs to the Orn/Lys/Arg decarboxylase class-II family.</text>
</comment>
<dbReference type="OrthoDB" id="5034579at2759"/>
<dbReference type="GO" id="GO:0004586">
    <property type="term" value="F:ornithine decarboxylase activity"/>
    <property type="evidence" value="ECO:0007669"/>
    <property type="project" value="TreeGrafter"/>
</dbReference>
<feature type="modified residue" description="N6-(pyridoxal phosphate)lysine" evidence="6">
    <location>
        <position position="70"/>
    </location>
</feature>
<dbReference type="RefSeq" id="XP_038057822.1">
    <property type="nucleotide sequence ID" value="XM_038201894.1"/>
</dbReference>
<evidence type="ECO:0000256" key="6">
    <source>
        <dbReference type="PIRSR" id="PIRSR600183-50"/>
    </source>
</evidence>
<dbReference type="GO" id="GO:0033387">
    <property type="term" value="P:putrescine biosynthetic process from arginine, via ornithine"/>
    <property type="evidence" value="ECO:0007669"/>
    <property type="project" value="TreeGrafter"/>
</dbReference>
<dbReference type="Gene3D" id="2.40.37.10">
    <property type="entry name" value="Lyase, Ornithine Decarboxylase, Chain A, domain 1"/>
    <property type="match status" value="1"/>
</dbReference>
<proteinExistence type="inferred from homology"/>
<dbReference type="GO" id="GO:0005737">
    <property type="term" value="C:cytoplasm"/>
    <property type="evidence" value="ECO:0007669"/>
    <property type="project" value="TreeGrafter"/>
</dbReference>
<evidence type="ECO:0000256" key="1">
    <source>
        <dbReference type="ARBA" id="ARBA00001933"/>
    </source>
</evidence>
<dbReference type="InterPro" id="IPR022644">
    <property type="entry name" value="De-COase2_N"/>
</dbReference>
<dbReference type="AlphaFoldDB" id="A0A914A1V2"/>
<dbReference type="EnsemblMetazoa" id="XM_038201893.1">
    <property type="protein sequence ID" value="XP_038057821.1"/>
    <property type="gene ID" value="LOC119729283"/>
</dbReference>
<dbReference type="PANTHER" id="PTHR11482:SF6">
    <property type="entry name" value="ORNITHINE DECARBOXYLASE 1-RELATED"/>
    <property type="match status" value="1"/>
</dbReference>
<dbReference type="RefSeq" id="XP_038057821.1">
    <property type="nucleotide sequence ID" value="XM_038201893.1"/>
</dbReference>
<evidence type="ECO:0000313" key="8">
    <source>
        <dbReference type="EnsemblMetazoa" id="XP_038057823.1"/>
    </source>
</evidence>
<dbReference type="Gene3D" id="3.20.20.10">
    <property type="entry name" value="Alanine racemase"/>
    <property type="match status" value="1"/>
</dbReference>
<accession>A0A914A1V2</accession>
<evidence type="ECO:0000256" key="2">
    <source>
        <dbReference type="ARBA" id="ARBA00008872"/>
    </source>
</evidence>
<dbReference type="SUPFAM" id="SSF50621">
    <property type="entry name" value="Alanine racemase C-terminal domain-like"/>
    <property type="match status" value="1"/>
</dbReference>
<dbReference type="InterPro" id="IPR009006">
    <property type="entry name" value="Ala_racemase/Decarboxylase_C"/>
</dbReference>